<evidence type="ECO:0000313" key="5">
    <source>
        <dbReference type="EMBL" id="GAA4515156.1"/>
    </source>
</evidence>
<dbReference type="PRINTS" id="PR00502">
    <property type="entry name" value="NUDIXFAMILY"/>
</dbReference>
<gene>
    <name evidence="5" type="ORF">GCM10023191_084570</name>
</gene>
<evidence type="ECO:0000313" key="6">
    <source>
        <dbReference type="Proteomes" id="UP001500503"/>
    </source>
</evidence>
<dbReference type="PROSITE" id="PS51462">
    <property type="entry name" value="NUDIX"/>
    <property type="match status" value="1"/>
</dbReference>
<dbReference type="CDD" id="cd04663">
    <property type="entry name" value="NUDIX_Hydrolase"/>
    <property type="match status" value="1"/>
</dbReference>
<accession>A0ABP8R0N6</accession>
<keyword evidence="2 3" id="KW-0378">Hydrolase</keyword>
<evidence type="ECO:0000256" key="3">
    <source>
        <dbReference type="RuleBase" id="RU003476"/>
    </source>
</evidence>
<feature type="domain" description="Nudix hydrolase" evidence="4">
    <location>
        <begin position="2"/>
        <end position="144"/>
    </location>
</feature>
<dbReference type="InterPro" id="IPR020476">
    <property type="entry name" value="Nudix_hydrolase"/>
</dbReference>
<dbReference type="Proteomes" id="UP001500503">
    <property type="component" value="Unassembled WGS sequence"/>
</dbReference>
<dbReference type="RefSeq" id="WP_345473813.1">
    <property type="nucleotide sequence ID" value="NZ_BAABHF010000050.1"/>
</dbReference>
<evidence type="ECO:0000256" key="1">
    <source>
        <dbReference type="ARBA" id="ARBA00005582"/>
    </source>
</evidence>
<dbReference type="InterPro" id="IPR015797">
    <property type="entry name" value="NUDIX_hydrolase-like_dom_sf"/>
</dbReference>
<comment type="similarity">
    <text evidence="1 3">Belongs to the Nudix hydrolase family.</text>
</comment>
<dbReference type="Gene3D" id="3.90.79.10">
    <property type="entry name" value="Nucleoside Triphosphate Pyrophosphohydrolase"/>
    <property type="match status" value="1"/>
</dbReference>
<dbReference type="InterPro" id="IPR020084">
    <property type="entry name" value="NUDIX_hydrolase_CS"/>
</dbReference>
<dbReference type="InterPro" id="IPR000086">
    <property type="entry name" value="NUDIX_hydrolase_dom"/>
</dbReference>
<organism evidence="5 6">
    <name type="scientific">Actinoallomurus oryzae</name>
    <dbReference type="NCBI Taxonomy" id="502180"/>
    <lineage>
        <taxon>Bacteria</taxon>
        <taxon>Bacillati</taxon>
        <taxon>Actinomycetota</taxon>
        <taxon>Actinomycetes</taxon>
        <taxon>Streptosporangiales</taxon>
        <taxon>Thermomonosporaceae</taxon>
        <taxon>Actinoallomurus</taxon>
    </lineage>
</organism>
<name>A0ABP8R0N6_9ACTN</name>
<sequence>MTRFRVAAYVIRHRSVAELLVFDHVGLPQAGTQVPAGGVRPGEELEQAVLREVAEETGLLTTSVIRPILVEDKPHPDTRQPRRTTYFHLQAPADTADAWRHTVGGGGDDAGLTFACRFLPLPLERPLADDQDAWLGHIDPRWRTPTGDRR</sequence>
<keyword evidence="6" id="KW-1185">Reference proteome</keyword>
<reference evidence="6" key="1">
    <citation type="journal article" date="2019" name="Int. J. Syst. Evol. Microbiol.">
        <title>The Global Catalogue of Microorganisms (GCM) 10K type strain sequencing project: providing services to taxonomists for standard genome sequencing and annotation.</title>
        <authorList>
            <consortium name="The Broad Institute Genomics Platform"/>
            <consortium name="The Broad Institute Genome Sequencing Center for Infectious Disease"/>
            <person name="Wu L."/>
            <person name="Ma J."/>
        </authorList>
    </citation>
    <scope>NUCLEOTIDE SEQUENCE [LARGE SCALE GENOMIC DNA]</scope>
    <source>
        <strain evidence="6">JCM 17933</strain>
    </source>
</reference>
<evidence type="ECO:0000259" key="4">
    <source>
        <dbReference type="PROSITE" id="PS51462"/>
    </source>
</evidence>
<dbReference type="EMBL" id="BAABHF010000050">
    <property type="protein sequence ID" value="GAA4515156.1"/>
    <property type="molecule type" value="Genomic_DNA"/>
</dbReference>
<protein>
    <recommendedName>
        <fullName evidence="4">Nudix hydrolase domain-containing protein</fullName>
    </recommendedName>
</protein>
<dbReference type="Pfam" id="PF00293">
    <property type="entry name" value="NUDIX"/>
    <property type="match status" value="1"/>
</dbReference>
<comment type="caution">
    <text evidence="5">The sequence shown here is derived from an EMBL/GenBank/DDBJ whole genome shotgun (WGS) entry which is preliminary data.</text>
</comment>
<dbReference type="SUPFAM" id="SSF55811">
    <property type="entry name" value="Nudix"/>
    <property type="match status" value="1"/>
</dbReference>
<dbReference type="PROSITE" id="PS00893">
    <property type="entry name" value="NUDIX_BOX"/>
    <property type="match status" value="1"/>
</dbReference>
<proteinExistence type="inferred from homology"/>
<evidence type="ECO:0000256" key="2">
    <source>
        <dbReference type="ARBA" id="ARBA00022801"/>
    </source>
</evidence>